<dbReference type="RefSeq" id="XP_007766136.1">
    <property type="nucleotide sequence ID" value="XM_007767946.1"/>
</dbReference>
<accession>A0A5M3N055</accession>
<sequence>MTLQSSGSDVEATLASFSRLDLGIDEQSVAPPISRLPAEILSDIFVSVLVPEQHFTSDNDHYQLYLHPRGVSSAPPIAHVCRAWRRIVLSTHWLWNFLHMSIMQSVLDNVIPLPHELLERSGTLPVFLSVNFDPGIMIRSVNTITNGSATSQNNTSLHRIQGVDINCNRALYHQFKPWLQHISFTRLTLLDVAFKDPPDMGEDLFNRLTHLHLRCNTSLDADLFMSPEEGQAWINLVSLTLESETPELDLNALEASFPRLEELFVITENAFAIWTGGRPPPPAAEPFTHANLRVLGIYSPEPAFQSILFERMAFPRLRAVGVTAEKPEDTKCVQTLVDRSGCRLEWVSVISADGKEFGKRCKDEWALFREKSEIPRLELVRRWTEMSLFRDSKDRWYMY</sequence>
<keyword evidence="2" id="KW-1185">Reference proteome</keyword>
<name>A0A5M3N055_CONPW</name>
<dbReference type="AlphaFoldDB" id="A0A5M3N055"/>
<evidence type="ECO:0000313" key="2">
    <source>
        <dbReference type="Proteomes" id="UP000053558"/>
    </source>
</evidence>
<dbReference type="OrthoDB" id="2603857at2759"/>
<dbReference type="EMBL" id="JH711575">
    <property type="protein sequence ID" value="EIW84434.1"/>
    <property type="molecule type" value="Genomic_DNA"/>
</dbReference>
<evidence type="ECO:0000313" key="1">
    <source>
        <dbReference type="EMBL" id="EIW84434.1"/>
    </source>
</evidence>
<dbReference type="KEGG" id="cput:CONPUDRAFT_163571"/>
<organism evidence="1 2">
    <name type="scientific">Coniophora puteana (strain RWD-64-598)</name>
    <name type="common">Brown rot fungus</name>
    <dbReference type="NCBI Taxonomy" id="741705"/>
    <lineage>
        <taxon>Eukaryota</taxon>
        <taxon>Fungi</taxon>
        <taxon>Dikarya</taxon>
        <taxon>Basidiomycota</taxon>
        <taxon>Agaricomycotina</taxon>
        <taxon>Agaricomycetes</taxon>
        <taxon>Agaricomycetidae</taxon>
        <taxon>Boletales</taxon>
        <taxon>Coniophorineae</taxon>
        <taxon>Coniophoraceae</taxon>
        <taxon>Coniophora</taxon>
    </lineage>
</organism>
<reference evidence="2" key="1">
    <citation type="journal article" date="2012" name="Science">
        <title>The Paleozoic origin of enzymatic lignin decomposition reconstructed from 31 fungal genomes.</title>
        <authorList>
            <person name="Floudas D."/>
            <person name="Binder M."/>
            <person name="Riley R."/>
            <person name="Barry K."/>
            <person name="Blanchette R.A."/>
            <person name="Henrissat B."/>
            <person name="Martinez A.T."/>
            <person name="Otillar R."/>
            <person name="Spatafora J.W."/>
            <person name="Yadav J.S."/>
            <person name="Aerts A."/>
            <person name="Benoit I."/>
            <person name="Boyd A."/>
            <person name="Carlson A."/>
            <person name="Copeland A."/>
            <person name="Coutinho P.M."/>
            <person name="de Vries R.P."/>
            <person name="Ferreira P."/>
            <person name="Findley K."/>
            <person name="Foster B."/>
            <person name="Gaskell J."/>
            <person name="Glotzer D."/>
            <person name="Gorecki P."/>
            <person name="Heitman J."/>
            <person name="Hesse C."/>
            <person name="Hori C."/>
            <person name="Igarashi K."/>
            <person name="Jurgens J.A."/>
            <person name="Kallen N."/>
            <person name="Kersten P."/>
            <person name="Kohler A."/>
            <person name="Kuees U."/>
            <person name="Kumar T.K.A."/>
            <person name="Kuo A."/>
            <person name="LaButti K."/>
            <person name="Larrondo L.F."/>
            <person name="Lindquist E."/>
            <person name="Ling A."/>
            <person name="Lombard V."/>
            <person name="Lucas S."/>
            <person name="Lundell T."/>
            <person name="Martin R."/>
            <person name="McLaughlin D.J."/>
            <person name="Morgenstern I."/>
            <person name="Morin E."/>
            <person name="Murat C."/>
            <person name="Nagy L.G."/>
            <person name="Nolan M."/>
            <person name="Ohm R.A."/>
            <person name="Patyshakuliyeva A."/>
            <person name="Rokas A."/>
            <person name="Ruiz-Duenas F.J."/>
            <person name="Sabat G."/>
            <person name="Salamov A."/>
            <person name="Samejima M."/>
            <person name="Schmutz J."/>
            <person name="Slot J.C."/>
            <person name="St John F."/>
            <person name="Stenlid J."/>
            <person name="Sun H."/>
            <person name="Sun S."/>
            <person name="Syed K."/>
            <person name="Tsang A."/>
            <person name="Wiebenga A."/>
            <person name="Young D."/>
            <person name="Pisabarro A."/>
            <person name="Eastwood D.C."/>
            <person name="Martin F."/>
            <person name="Cullen D."/>
            <person name="Grigoriev I.V."/>
            <person name="Hibbett D.S."/>
        </authorList>
    </citation>
    <scope>NUCLEOTIDE SEQUENCE [LARGE SCALE GENOMIC DNA]</scope>
    <source>
        <strain evidence="2">RWD-64-598 SS2</strain>
    </source>
</reference>
<dbReference type="Proteomes" id="UP000053558">
    <property type="component" value="Unassembled WGS sequence"/>
</dbReference>
<dbReference type="Gene3D" id="1.20.1280.50">
    <property type="match status" value="1"/>
</dbReference>
<gene>
    <name evidence="1" type="ORF">CONPUDRAFT_163571</name>
</gene>
<dbReference type="GeneID" id="19204939"/>
<proteinExistence type="predicted"/>
<comment type="caution">
    <text evidence="1">The sequence shown here is derived from an EMBL/GenBank/DDBJ whole genome shotgun (WGS) entry which is preliminary data.</text>
</comment>
<protein>
    <submittedName>
        <fullName evidence="1">Uncharacterized protein</fullName>
    </submittedName>
</protein>